<keyword evidence="2" id="KW-1185">Reference proteome</keyword>
<dbReference type="Proteomes" id="UP000499080">
    <property type="component" value="Unassembled WGS sequence"/>
</dbReference>
<proteinExistence type="predicted"/>
<name>A0A4Y2BXM1_ARAVE</name>
<protein>
    <submittedName>
        <fullName evidence="1">Uncharacterized protein</fullName>
    </submittedName>
</protein>
<dbReference type="OrthoDB" id="6437115at2759"/>
<reference evidence="1 2" key="1">
    <citation type="journal article" date="2019" name="Sci. Rep.">
        <title>Orb-weaving spider Araneus ventricosus genome elucidates the spidroin gene catalogue.</title>
        <authorList>
            <person name="Kono N."/>
            <person name="Nakamura H."/>
            <person name="Ohtoshi R."/>
            <person name="Moran D.A.P."/>
            <person name="Shinohara A."/>
            <person name="Yoshida Y."/>
            <person name="Fujiwara M."/>
            <person name="Mori M."/>
            <person name="Tomita M."/>
            <person name="Arakawa K."/>
        </authorList>
    </citation>
    <scope>NUCLEOTIDE SEQUENCE [LARGE SCALE GENOMIC DNA]</scope>
</reference>
<evidence type="ECO:0000313" key="1">
    <source>
        <dbReference type="EMBL" id="GBL96317.1"/>
    </source>
</evidence>
<sequence length="123" mass="13831">MGQNNMKRASVIKYLVVLIDDKRNFAAHLSAIKNKTLILHKGLKKVAGTSWGLSKNIGRQLHLTVVEKVILYASAAWAHNITARQQKLLFFYPKNVSAQYHRDVQHHSNAGSPGHRRSNASSY</sequence>
<comment type="caution">
    <text evidence="1">The sequence shown here is derived from an EMBL/GenBank/DDBJ whole genome shotgun (WGS) entry which is preliminary data.</text>
</comment>
<dbReference type="EMBL" id="BGPR01000119">
    <property type="protein sequence ID" value="GBL96317.1"/>
    <property type="molecule type" value="Genomic_DNA"/>
</dbReference>
<dbReference type="AlphaFoldDB" id="A0A4Y2BXM1"/>
<evidence type="ECO:0000313" key="2">
    <source>
        <dbReference type="Proteomes" id="UP000499080"/>
    </source>
</evidence>
<gene>
    <name evidence="1" type="ORF">AVEN_238681_1</name>
</gene>
<organism evidence="1 2">
    <name type="scientific">Araneus ventricosus</name>
    <name type="common">Orbweaver spider</name>
    <name type="synonym">Epeira ventricosa</name>
    <dbReference type="NCBI Taxonomy" id="182803"/>
    <lineage>
        <taxon>Eukaryota</taxon>
        <taxon>Metazoa</taxon>
        <taxon>Ecdysozoa</taxon>
        <taxon>Arthropoda</taxon>
        <taxon>Chelicerata</taxon>
        <taxon>Arachnida</taxon>
        <taxon>Araneae</taxon>
        <taxon>Araneomorphae</taxon>
        <taxon>Entelegynae</taxon>
        <taxon>Araneoidea</taxon>
        <taxon>Araneidae</taxon>
        <taxon>Araneus</taxon>
    </lineage>
</organism>
<accession>A0A4Y2BXM1</accession>